<evidence type="ECO:0000256" key="1">
    <source>
        <dbReference type="SAM" id="Phobius"/>
    </source>
</evidence>
<protein>
    <submittedName>
        <fullName evidence="2">Uncharacterized protein</fullName>
    </submittedName>
</protein>
<keyword evidence="1" id="KW-1133">Transmembrane helix</keyword>
<evidence type="ECO:0000313" key="2">
    <source>
        <dbReference type="EMBL" id="MOY34821.1"/>
    </source>
</evidence>
<keyword evidence="1" id="KW-0812">Transmembrane</keyword>
<reference evidence="2" key="1">
    <citation type="submission" date="2019-04" db="EMBL/GenBank/DDBJ databases">
        <title>An insight into the mialome of Ixodes scapularis.</title>
        <authorList>
            <person name="Ribeiro J.M."/>
            <person name="Mather T.N."/>
            <person name="Karim S."/>
        </authorList>
    </citation>
    <scope>NUCLEOTIDE SEQUENCE</scope>
</reference>
<dbReference type="EMBL" id="GHJT01000850">
    <property type="protein sequence ID" value="MOY34821.1"/>
    <property type="molecule type" value="Transcribed_RNA"/>
</dbReference>
<organism evidence="2">
    <name type="scientific">Ixodes scapularis</name>
    <name type="common">Black-legged tick</name>
    <name type="synonym">Deer tick</name>
    <dbReference type="NCBI Taxonomy" id="6945"/>
    <lineage>
        <taxon>Eukaryota</taxon>
        <taxon>Metazoa</taxon>
        <taxon>Ecdysozoa</taxon>
        <taxon>Arthropoda</taxon>
        <taxon>Chelicerata</taxon>
        <taxon>Arachnida</taxon>
        <taxon>Acari</taxon>
        <taxon>Parasitiformes</taxon>
        <taxon>Ixodida</taxon>
        <taxon>Ixodoidea</taxon>
        <taxon>Ixodidae</taxon>
        <taxon>Ixodinae</taxon>
        <taxon>Ixodes</taxon>
    </lineage>
</organism>
<accession>A0A4D5RE48</accession>
<feature type="transmembrane region" description="Helical" evidence="1">
    <location>
        <begin position="12"/>
        <end position="31"/>
    </location>
</feature>
<keyword evidence="1" id="KW-0472">Membrane</keyword>
<proteinExistence type="predicted"/>
<dbReference type="AlphaFoldDB" id="A0A4D5RE48"/>
<name>A0A4D5RE48_IXOSC</name>
<sequence>MTRKSKGLCSLVPYSLCLVCCVRLLVGALALSRRRKWSWVLAGERLLRPFSRVASRSEVSRLSGLRGDFSASLGLLQPRLLVRFDSKHWLRLLARAQLQPIALRTACRQHPKISFGGEYALLVTLYLIAWHSFFFFFLFMFVSDFLMVLVGQCLGFFLY</sequence>